<dbReference type="STRING" id="69332.A0A388LXF9"/>
<gene>
    <name evidence="2" type="ORF">CBR_g44394</name>
</gene>
<dbReference type="SUPFAM" id="SSF53474">
    <property type="entry name" value="alpha/beta-Hydrolases"/>
    <property type="match status" value="1"/>
</dbReference>
<keyword evidence="3" id="KW-1185">Reference proteome</keyword>
<dbReference type="PRINTS" id="PR00111">
    <property type="entry name" value="ABHYDROLASE"/>
</dbReference>
<dbReference type="Gene3D" id="3.40.50.1820">
    <property type="entry name" value="alpha/beta hydrolase"/>
    <property type="match status" value="1"/>
</dbReference>
<dbReference type="InterPro" id="IPR029058">
    <property type="entry name" value="AB_hydrolase_fold"/>
</dbReference>
<reference evidence="2 3" key="1">
    <citation type="journal article" date="2018" name="Cell">
        <title>The Chara Genome: Secondary Complexity and Implications for Plant Terrestrialization.</title>
        <authorList>
            <person name="Nishiyama T."/>
            <person name="Sakayama H."/>
            <person name="Vries J.D."/>
            <person name="Buschmann H."/>
            <person name="Saint-Marcoux D."/>
            <person name="Ullrich K.K."/>
            <person name="Haas F.B."/>
            <person name="Vanderstraeten L."/>
            <person name="Becker D."/>
            <person name="Lang D."/>
            <person name="Vosolsobe S."/>
            <person name="Rombauts S."/>
            <person name="Wilhelmsson P.K.I."/>
            <person name="Janitza P."/>
            <person name="Kern R."/>
            <person name="Heyl A."/>
            <person name="Rumpler F."/>
            <person name="Villalobos L.I.A.C."/>
            <person name="Clay J.M."/>
            <person name="Skokan R."/>
            <person name="Toyoda A."/>
            <person name="Suzuki Y."/>
            <person name="Kagoshima H."/>
            <person name="Schijlen E."/>
            <person name="Tajeshwar N."/>
            <person name="Catarino B."/>
            <person name="Hetherington A.J."/>
            <person name="Saltykova A."/>
            <person name="Bonnot C."/>
            <person name="Breuninger H."/>
            <person name="Symeonidi A."/>
            <person name="Radhakrishnan G.V."/>
            <person name="Van Nieuwerburgh F."/>
            <person name="Deforce D."/>
            <person name="Chang C."/>
            <person name="Karol K.G."/>
            <person name="Hedrich R."/>
            <person name="Ulvskov P."/>
            <person name="Glockner G."/>
            <person name="Delwiche C.F."/>
            <person name="Petrasek J."/>
            <person name="Van de Peer Y."/>
            <person name="Friml J."/>
            <person name="Beilby M."/>
            <person name="Dolan L."/>
            <person name="Kohara Y."/>
            <person name="Sugano S."/>
            <person name="Fujiyama A."/>
            <person name="Delaux P.-M."/>
            <person name="Quint M."/>
            <person name="TheiBen G."/>
            <person name="Hagemann M."/>
            <person name="Harholt J."/>
            <person name="Dunand C."/>
            <person name="Zachgo S."/>
            <person name="Langdale J."/>
            <person name="Maumus F."/>
            <person name="Straeten D.V.D."/>
            <person name="Gould S.B."/>
            <person name="Rensing S.A."/>
        </authorList>
    </citation>
    <scope>NUCLEOTIDE SEQUENCE [LARGE SCALE GENOMIC DNA]</scope>
    <source>
        <strain evidence="2 3">S276</strain>
    </source>
</reference>
<feature type="domain" description="AB hydrolase-1" evidence="1">
    <location>
        <begin position="297"/>
        <end position="549"/>
    </location>
</feature>
<dbReference type="Pfam" id="PF12697">
    <property type="entry name" value="Abhydrolase_6"/>
    <property type="match status" value="1"/>
</dbReference>
<accession>A0A388LXF9</accession>
<dbReference type="OrthoDB" id="408373at2759"/>
<evidence type="ECO:0000259" key="1">
    <source>
        <dbReference type="Pfam" id="PF12697"/>
    </source>
</evidence>
<dbReference type="Proteomes" id="UP000265515">
    <property type="component" value="Unassembled WGS sequence"/>
</dbReference>
<evidence type="ECO:0000313" key="3">
    <source>
        <dbReference type="Proteomes" id="UP000265515"/>
    </source>
</evidence>
<comment type="caution">
    <text evidence="2">The sequence shown here is derived from an EMBL/GenBank/DDBJ whole genome shotgun (WGS) entry which is preliminary data.</text>
</comment>
<proteinExistence type="predicted"/>
<dbReference type="OMA" id="PVETHYW"/>
<name>A0A388LXF9_CHABU</name>
<dbReference type="EMBL" id="BFEA01000587">
    <property type="protein sequence ID" value="GBG86941.1"/>
    <property type="molecule type" value="Genomic_DNA"/>
</dbReference>
<dbReference type="AlphaFoldDB" id="A0A388LXF9"/>
<evidence type="ECO:0000313" key="2">
    <source>
        <dbReference type="EMBL" id="GBG86941.1"/>
    </source>
</evidence>
<dbReference type="PANTHER" id="PTHR46438">
    <property type="entry name" value="ALPHA/BETA-HYDROLASES SUPERFAMILY PROTEIN"/>
    <property type="match status" value="1"/>
</dbReference>
<dbReference type="PANTHER" id="PTHR46438:SF12">
    <property type="entry name" value="ALPHA_BETA-HYDROLASES SUPERFAMILY PROTEIN"/>
    <property type="match status" value="1"/>
</dbReference>
<sequence>MQAMNSSMAATWLPCIDDRRLGGLGPSSPLPERVIPSYVSSSSESQPHGPPPLRMAIPLRLPFPLTSMQGRSSESHHVRMTTSNRPSLPPISFLRNGAPVDSGTFLRSRRVGSDDDDASFVPSSVVMCGLICATPTTIASRSWAPIPAAATKHAISLASPPRHYCCCCRSSSAARGRITSAAPLHGVGSQGPLGSGLGFSGRARPARQPLRLVCSAAEESTTSDAAPSPQGVPEEAAAVASVAATEGEEGRAAAGGRNYAISATMVSTLSVPVETHYWGWKGYWIRYQSAGSQGPAVVLIHGFGGNCDHFRKNLPELAKRHRVFAIDLLGYGYSDKPDPKGLPPNTIYTFEEWGGQVADFCHEVVGSPAFLVCNSVGCITGLQVAVSAPDVVRGLVLLNVSLRLLHIKKQKWFAKPFIKAFQTLLRTTPLGPWFFAQVAKPGAVKNILRQAYHDDETVTDELVDKILSPGLQPGAVDVFLDFVSYSGGPLPEDLLPRVSCPVLIVWGDKDPWEPIDLGRTLGAMDSVEEFIALENVGHCPQDEAPHLVNPIVERFVAKHAN</sequence>
<dbReference type="Gramene" id="GBG86941">
    <property type="protein sequence ID" value="GBG86941"/>
    <property type="gene ID" value="CBR_g44394"/>
</dbReference>
<protein>
    <recommendedName>
        <fullName evidence="1">AB hydrolase-1 domain-containing protein</fullName>
    </recommendedName>
</protein>
<organism evidence="2 3">
    <name type="scientific">Chara braunii</name>
    <name type="common">Braun's stonewort</name>
    <dbReference type="NCBI Taxonomy" id="69332"/>
    <lineage>
        <taxon>Eukaryota</taxon>
        <taxon>Viridiplantae</taxon>
        <taxon>Streptophyta</taxon>
        <taxon>Charophyceae</taxon>
        <taxon>Charales</taxon>
        <taxon>Characeae</taxon>
        <taxon>Chara</taxon>
    </lineage>
</organism>
<dbReference type="InterPro" id="IPR000073">
    <property type="entry name" value="AB_hydrolase_1"/>
</dbReference>